<dbReference type="Gene3D" id="3.30.420.10">
    <property type="entry name" value="Ribonuclease H-like superfamily/Ribonuclease H"/>
    <property type="match status" value="1"/>
</dbReference>
<dbReference type="InterPro" id="IPR036397">
    <property type="entry name" value="RNaseH_sf"/>
</dbReference>
<keyword evidence="1" id="KW-0694">RNA-binding</keyword>
<name>A0A9Q3JUM4_9BASI</name>
<comment type="caution">
    <text evidence="3">The sequence shown here is derived from an EMBL/GenBank/DDBJ whole genome shotgun (WGS) entry which is preliminary data.</text>
</comment>
<feature type="domain" description="Integrase catalytic" evidence="2">
    <location>
        <begin position="1"/>
        <end position="135"/>
    </location>
</feature>
<gene>
    <name evidence="3" type="ORF">O181_108662</name>
</gene>
<dbReference type="GO" id="GO:0005634">
    <property type="term" value="C:nucleus"/>
    <property type="evidence" value="ECO:0007669"/>
    <property type="project" value="UniProtKB-ARBA"/>
</dbReference>
<dbReference type="InterPro" id="IPR012337">
    <property type="entry name" value="RNaseH-like_sf"/>
</dbReference>
<dbReference type="PROSITE" id="PS50994">
    <property type="entry name" value="INTEGRASE"/>
    <property type="match status" value="1"/>
</dbReference>
<proteinExistence type="predicted"/>
<protein>
    <recommendedName>
        <fullName evidence="2">Integrase catalytic domain-containing protein</fullName>
    </recommendedName>
</protein>
<reference evidence="3" key="1">
    <citation type="submission" date="2021-03" db="EMBL/GenBank/DDBJ databases">
        <title>Draft genome sequence of rust myrtle Austropuccinia psidii MF-1, a brazilian biotype.</title>
        <authorList>
            <person name="Quecine M.C."/>
            <person name="Pachon D.M.R."/>
            <person name="Bonatelli M.L."/>
            <person name="Correr F.H."/>
            <person name="Franceschini L.M."/>
            <person name="Leite T.F."/>
            <person name="Margarido G.R.A."/>
            <person name="Almeida C.A."/>
            <person name="Ferrarezi J.A."/>
            <person name="Labate C.A."/>
        </authorList>
    </citation>
    <scope>NUCLEOTIDE SEQUENCE</scope>
    <source>
        <strain evidence="3">MF-1</strain>
    </source>
</reference>
<dbReference type="SUPFAM" id="SSF53098">
    <property type="entry name" value="Ribonuclease H-like"/>
    <property type="match status" value="1"/>
</dbReference>
<dbReference type="EMBL" id="AVOT02083550">
    <property type="protein sequence ID" value="MBW0568947.1"/>
    <property type="molecule type" value="Genomic_DNA"/>
</dbReference>
<dbReference type="PANTHER" id="PTHR37984:SF15">
    <property type="entry name" value="INTEGRASE CATALYTIC DOMAIN-CONTAINING PROTEIN"/>
    <property type="match status" value="1"/>
</dbReference>
<dbReference type="PANTHER" id="PTHR37984">
    <property type="entry name" value="PROTEIN CBG26694"/>
    <property type="match status" value="1"/>
</dbReference>
<dbReference type="InterPro" id="IPR050951">
    <property type="entry name" value="Retrovirus_Pol_polyprotein"/>
</dbReference>
<sequence length="289" mass="33075">MDWVTGLPPGGHKGYNACLVIVDRLILWTGILTNIISERDPKFTSKLWKNLHQLFGTKLLFSTAYHPQNDGLAERMIQTLKEMVRRFCAYSLELKDCNEFTHDWCTLLPELELAYKTSIHASTNQTPAIPEKGWNPNLTQDSLRKDLIDIHPATNKQDKLNSPPDFKVGDLVCVSTNNFNNINVCQKLKESFSGPFVIKALHRKNAGEVELSEELSSKNNKPYKSIDTERFTLRNKAPQHISTGEPSGTKEITKVLKERKLKTKKVREYLFRYSDPACEDEWLAEKDIP</sequence>
<organism evidence="3 4">
    <name type="scientific">Austropuccinia psidii MF-1</name>
    <dbReference type="NCBI Taxonomy" id="1389203"/>
    <lineage>
        <taxon>Eukaryota</taxon>
        <taxon>Fungi</taxon>
        <taxon>Dikarya</taxon>
        <taxon>Basidiomycota</taxon>
        <taxon>Pucciniomycotina</taxon>
        <taxon>Pucciniomycetes</taxon>
        <taxon>Pucciniales</taxon>
        <taxon>Sphaerophragmiaceae</taxon>
        <taxon>Austropuccinia</taxon>
    </lineage>
</organism>
<evidence type="ECO:0000259" key="2">
    <source>
        <dbReference type="PROSITE" id="PS50994"/>
    </source>
</evidence>
<evidence type="ECO:0000313" key="4">
    <source>
        <dbReference type="Proteomes" id="UP000765509"/>
    </source>
</evidence>
<accession>A0A9Q3JUM4</accession>
<evidence type="ECO:0000313" key="3">
    <source>
        <dbReference type="EMBL" id="MBW0568947.1"/>
    </source>
</evidence>
<dbReference type="OrthoDB" id="3158924at2759"/>
<dbReference type="GO" id="GO:0015074">
    <property type="term" value="P:DNA integration"/>
    <property type="evidence" value="ECO:0007669"/>
    <property type="project" value="InterPro"/>
</dbReference>
<dbReference type="Proteomes" id="UP000765509">
    <property type="component" value="Unassembled WGS sequence"/>
</dbReference>
<dbReference type="AlphaFoldDB" id="A0A9Q3JUM4"/>
<dbReference type="InterPro" id="IPR001584">
    <property type="entry name" value="Integrase_cat-core"/>
</dbReference>
<dbReference type="GO" id="GO:0003723">
    <property type="term" value="F:RNA binding"/>
    <property type="evidence" value="ECO:0007669"/>
    <property type="project" value="UniProtKB-KW"/>
</dbReference>
<keyword evidence="4" id="KW-1185">Reference proteome</keyword>
<evidence type="ECO:0000256" key="1">
    <source>
        <dbReference type="ARBA" id="ARBA00022884"/>
    </source>
</evidence>